<organism evidence="3 4">
    <name type="scientific">Moelleriella libera RCEF 2490</name>
    <dbReference type="NCBI Taxonomy" id="1081109"/>
    <lineage>
        <taxon>Eukaryota</taxon>
        <taxon>Fungi</taxon>
        <taxon>Dikarya</taxon>
        <taxon>Ascomycota</taxon>
        <taxon>Pezizomycotina</taxon>
        <taxon>Sordariomycetes</taxon>
        <taxon>Hypocreomycetidae</taxon>
        <taxon>Hypocreales</taxon>
        <taxon>Clavicipitaceae</taxon>
        <taxon>Moelleriella</taxon>
    </lineage>
</organism>
<dbReference type="Pfam" id="PF00581">
    <property type="entry name" value="Rhodanese"/>
    <property type="match status" value="1"/>
</dbReference>
<comment type="caution">
    <text evidence="3">The sequence shown here is derived from an EMBL/GenBank/DDBJ whole genome shotgun (WGS) entry which is preliminary data.</text>
</comment>
<gene>
    <name evidence="3" type="ORF">AAL_03574</name>
</gene>
<dbReference type="Gene3D" id="3.40.50.1100">
    <property type="match status" value="2"/>
</dbReference>
<dbReference type="Pfam" id="PF00291">
    <property type="entry name" value="PALP"/>
    <property type="match status" value="1"/>
</dbReference>
<dbReference type="Gene3D" id="3.40.250.10">
    <property type="entry name" value="Rhodanese-like domain"/>
    <property type="match status" value="1"/>
</dbReference>
<sequence length="543" mass="60301">MDESNCLNVYKGPNSVQKYFDPDSGPPLALVEIPECLNPYRGDGVRIYAKMMTMHPANNVKSMPALNLLENSVDCGKTKTLVEYSSGSTVLSMSLVSRAFYGVDDVRAYLSNKTSLAKIRLMQLFGINITLFGGPSQPEPLDERGGIRAAYRLAQESDSAVINPNQYENDNNWKSHMRWTGPQILKQLPEITLICAGMGTSGTMTGLGTFFKEKKPSVFRLGVCTAPGDRVPGPRSHGLLRPVKFPWREAVDAIEEVGSWKSYLQSAHLIRQGIVCGPSSGFNLQGLFQCIEKRKADRTLSDLAGPDGEVHCAFLCCDLPYQYVDEYFEKLGEAFFPAITNKELLGVDSYRYDEAWELDASEALSTFFPVSKAVASDVLLDGRTDRPKSDTTIIDLRQPADFEEFHVSGSTNIPFVEKEQGSPFFDPQVLKALWERLENTFKNPNQPIKSLLEKKRVLLLCYDGDSSRVANSVLRARNFEAMSIRGGYDVLRRMRQSATQSLADAAQHQDQLRLQLSRDTDNMNSSQSSSLAVSAQPLSYASS</sequence>
<dbReference type="InterPro" id="IPR001926">
    <property type="entry name" value="TrpB-like_PALP"/>
</dbReference>
<dbReference type="InterPro" id="IPR050214">
    <property type="entry name" value="Cys_Synth/Cystath_Beta-Synth"/>
</dbReference>
<dbReference type="InterPro" id="IPR036052">
    <property type="entry name" value="TrpB-like_PALP_sf"/>
</dbReference>
<evidence type="ECO:0000313" key="3">
    <source>
        <dbReference type="EMBL" id="KZZ97610.1"/>
    </source>
</evidence>
<dbReference type="AlphaFoldDB" id="A0A166PLQ5"/>
<feature type="compositionally biased region" description="Low complexity" evidence="1">
    <location>
        <begin position="525"/>
        <end position="543"/>
    </location>
</feature>
<feature type="domain" description="Rhodanese" evidence="2">
    <location>
        <begin position="387"/>
        <end position="500"/>
    </location>
</feature>
<evidence type="ECO:0000256" key="1">
    <source>
        <dbReference type="SAM" id="MobiDB-lite"/>
    </source>
</evidence>
<protein>
    <submittedName>
        <fullName evidence="3">Cysteine synthase K/M:Cysteine synthase B</fullName>
    </submittedName>
</protein>
<keyword evidence="4" id="KW-1185">Reference proteome</keyword>
<dbReference type="EMBL" id="AZGY01000006">
    <property type="protein sequence ID" value="KZZ97610.1"/>
    <property type="molecule type" value="Genomic_DNA"/>
</dbReference>
<dbReference type="STRING" id="1081109.A0A166PLQ5"/>
<dbReference type="SUPFAM" id="SSF52821">
    <property type="entry name" value="Rhodanese/Cell cycle control phosphatase"/>
    <property type="match status" value="1"/>
</dbReference>
<dbReference type="FunFam" id="3.40.50.1100:FF:000058">
    <property type="entry name" value="Cysteine synthase B, putative"/>
    <property type="match status" value="1"/>
</dbReference>
<name>A0A166PLQ5_9HYPO</name>
<dbReference type="CDD" id="cd00158">
    <property type="entry name" value="RHOD"/>
    <property type="match status" value="1"/>
</dbReference>
<dbReference type="InterPro" id="IPR001763">
    <property type="entry name" value="Rhodanese-like_dom"/>
</dbReference>
<proteinExistence type="predicted"/>
<dbReference type="PANTHER" id="PTHR10314">
    <property type="entry name" value="CYSTATHIONINE BETA-SYNTHASE"/>
    <property type="match status" value="1"/>
</dbReference>
<reference evidence="3 4" key="1">
    <citation type="journal article" date="2016" name="Genome Biol. Evol.">
        <title>Divergent and convergent evolution of fungal pathogenicity.</title>
        <authorList>
            <person name="Shang Y."/>
            <person name="Xiao G."/>
            <person name="Zheng P."/>
            <person name="Cen K."/>
            <person name="Zhan S."/>
            <person name="Wang C."/>
        </authorList>
    </citation>
    <scope>NUCLEOTIDE SEQUENCE [LARGE SCALE GENOMIC DNA]</scope>
    <source>
        <strain evidence="3 4">RCEF 2490</strain>
    </source>
</reference>
<feature type="region of interest" description="Disordered" evidence="1">
    <location>
        <begin position="520"/>
        <end position="543"/>
    </location>
</feature>
<dbReference type="InterPro" id="IPR036873">
    <property type="entry name" value="Rhodanese-like_dom_sf"/>
</dbReference>
<dbReference type="Proteomes" id="UP000078544">
    <property type="component" value="Unassembled WGS sequence"/>
</dbReference>
<evidence type="ECO:0000313" key="4">
    <source>
        <dbReference type="Proteomes" id="UP000078544"/>
    </source>
</evidence>
<dbReference type="SUPFAM" id="SSF53686">
    <property type="entry name" value="Tryptophan synthase beta subunit-like PLP-dependent enzymes"/>
    <property type="match status" value="1"/>
</dbReference>
<dbReference type="PROSITE" id="PS50206">
    <property type="entry name" value="RHODANESE_3"/>
    <property type="match status" value="1"/>
</dbReference>
<accession>A0A166PLQ5</accession>
<evidence type="ECO:0000259" key="2">
    <source>
        <dbReference type="PROSITE" id="PS50206"/>
    </source>
</evidence>
<dbReference type="OrthoDB" id="10259545at2759"/>